<reference evidence="1 2" key="1">
    <citation type="journal article" date="2016" name="Nat. Commun.">
        <title>Thousands of microbial genomes shed light on interconnected biogeochemical processes in an aquifer system.</title>
        <authorList>
            <person name="Anantharaman K."/>
            <person name="Brown C.T."/>
            <person name="Hug L.A."/>
            <person name="Sharon I."/>
            <person name="Castelle C.J."/>
            <person name="Probst A.J."/>
            <person name="Thomas B.C."/>
            <person name="Singh A."/>
            <person name="Wilkins M.J."/>
            <person name="Karaoz U."/>
            <person name="Brodie E.L."/>
            <person name="Williams K.H."/>
            <person name="Hubbard S.S."/>
            <person name="Banfield J.F."/>
        </authorList>
    </citation>
    <scope>NUCLEOTIDE SEQUENCE [LARGE SCALE GENOMIC DNA]</scope>
</reference>
<dbReference type="EMBL" id="MHTS01000021">
    <property type="protein sequence ID" value="OHA64129.1"/>
    <property type="molecule type" value="Genomic_DNA"/>
</dbReference>
<dbReference type="AlphaFoldDB" id="A0A1G2QVG7"/>
<evidence type="ECO:0000313" key="1">
    <source>
        <dbReference type="EMBL" id="OHA64129.1"/>
    </source>
</evidence>
<comment type="caution">
    <text evidence="1">The sequence shown here is derived from an EMBL/GenBank/DDBJ whole genome shotgun (WGS) entry which is preliminary data.</text>
</comment>
<organism evidence="1 2">
    <name type="scientific">Candidatus Wildermuthbacteria bacterium RIFCSPHIGHO2_01_FULL_48_27b</name>
    <dbReference type="NCBI Taxonomy" id="1802447"/>
    <lineage>
        <taxon>Bacteria</taxon>
        <taxon>Candidatus Wildermuthiibacteriota</taxon>
    </lineage>
</organism>
<dbReference type="Proteomes" id="UP000178170">
    <property type="component" value="Unassembled WGS sequence"/>
</dbReference>
<evidence type="ECO:0000313" key="2">
    <source>
        <dbReference type="Proteomes" id="UP000178170"/>
    </source>
</evidence>
<accession>A0A1G2QVG7</accession>
<gene>
    <name evidence="1" type="ORF">A2843_02090</name>
</gene>
<name>A0A1G2QVG7_9BACT</name>
<protein>
    <submittedName>
        <fullName evidence="1">Uncharacterized protein</fullName>
    </submittedName>
</protein>
<sequence length="153" mass="17190">MKEVVVKGKIKQGLRIASGLNLDPPIKLGMKLNNTIALQKPFFEQAGVEGIFEMYSGTINVDISPLTFKIVEPDYQVTCTWFEELTETFWFVKTLIDYEGKKYEGYIYYPCPSGVKSHDDDTVELLSRKIPGVGYGREISICVPGGKIKVVQT</sequence>
<proteinExistence type="predicted"/>